<keyword evidence="10" id="KW-1185">Reference proteome</keyword>
<evidence type="ECO:0000256" key="1">
    <source>
        <dbReference type="ARBA" id="ARBA00010641"/>
    </source>
</evidence>
<dbReference type="PANTHER" id="PTHR43133">
    <property type="entry name" value="RNA POLYMERASE ECF-TYPE SIGMA FACTO"/>
    <property type="match status" value="1"/>
</dbReference>
<dbReference type="GO" id="GO:0003677">
    <property type="term" value="F:DNA binding"/>
    <property type="evidence" value="ECO:0007669"/>
    <property type="project" value="UniProtKB-KW"/>
</dbReference>
<evidence type="ECO:0000259" key="7">
    <source>
        <dbReference type="Pfam" id="PF04542"/>
    </source>
</evidence>
<keyword evidence="4" id="KW-0238">DNA-binding</keyword>
<dbReference type="InterPro" id="IPR013324">
    <property type="entry name" value="RNA_pol_sigma_r3/r4-like"/>
</dbReference>
<dbReference type="Pfam" id="PF08281">
    <property type="entry name" value="Sigma70_r4_2"/>
    <property type="match status" value="1"/>
</dbReference>
<comment type="similarity">
    <text evidence="1">Belongs to the sigma-70 factor family. ECF subfamily.</text>
</comment>
<keyword evidence="3" id="KW-0731">Sigma factor</keyword>
<dbReference type="InterPro" id="IPR007627">
    <property type="entry name" value="RNA_pol_sigma70_r2"/>
</dbReference>
<dbReference type="NCBIfam" id="TIGR02937">
    <property type="entry name" value="sigma70-ECF"/>
    <property type="match status" value="1"/>
</dbReference>
<evidence type="ECO:0000313" key="9">
    <source>
        <dbReference type="EMBL" id="TXN31329.1"/>
    </source>
</evidence>
<dbReference type="AlphaFoldDB" id="A0A5C8UUR4"/>
<dbReference type="Pfam" id="PF04542">
    <property type="entry name" value="Sigma70_r2"/>
    <property type="match status" value="1"/>
</dbReference>
<dbReference type="Gene3D" id="1.10.1740.10">
    <property type="match status" value="1"/>
</dbReference>
<dbReference type="SUPFAM" id="SSF88946">
    <property type="entry name" value="Sigma2 domain of RNA polymerase sigma factors"/>
    <property type="match status" value="1"/>
</dbReference>
<dbReference type="NCBIfam" id="TIGR02947">
    <property type="entry name" value="SigH_actino"/>
    <property type="match status" value="1"/>
</dbReference>
<dbReference type="InterPro" id="IPR036388">
    <property type="entry name" value="WH-like_DNA-bd_sf"/>
</dbReference>
<evidence type="ECO:0000256" key="5">
    <source>
        <dbReference type="ARBA" id="ARBA00023163"/>
    </source>
</evidence>
<feature type="domain" description="RNA polymerase sigma factor 70 region 4 type 2" evidence="8">
    <location>
        <begin position="151"/>
        <end position="202"/>
    </location>
</feature>
<dbReference type="InterPro" id="IPR039425">
    <property type="entry name" value="RNA_pol_sigma-70-like"/>
</dbReference>
<feature type="domain" description="RNA polymerase sigma-70 region 2" evidence="7">
    <location>
        <begin position="48"/>
        <end position="109"/>
    </location>
</feature>
<reference evidence="9 10" key="1">
    <citation type="submission" date="2019-08" db="EMBL/GenBank/DDBJ databases">
        <title>Bacterial whole genome sequence for Glaciihabitans sp. CHu50b-6-2.</title>
        <authorList>
            <person name="Jin L."/>
        </authorList>
    </citation>
    <scope>NUCLEOTIDE SEQUENCE [LARGE SCALE GENOMIC DNA]</scope>
    <source>
        <strain evidence="9 10">CHu50b-6-2</strain>
    </source>
</reference>
<dbReference type="EMBL" id="VRMG01000005">
    <property type="protein sequence ID" value="TXN31329.1"/>
    <property type="molecule type" value="Genomic_DNA"/>
</dbReference>
<protein>
    <submittedName>
        <fullName evidence="9">Sigma-70 family RNA polymerase sigma factor</fullName>
    </submittedName>
</protein>
<dbReference type="GO" id="GO:0016987">
    <property type="term" value="F:sigma factor activity"/>
    <property type="evidence" value="ECO:0007669"/>
    <property type="project" value="UniProtKB-KW"/>
</dbReference>
<feature type="region of interest" description="Disordered" evidence="6">
    <location>
        <begin position="1"/>
        <end position="22"/>
    </location>
</feature>
<dbReference type="PANTHER" id="PTHR43133:SF59">
    <property type="entry name" value="ECF RNA POLYMERASE SIGMA FACTOR SIGR"/>
    <property type="match status" value="1"/>
</dbReference>
<organism evidence="9 10">
    <name type="scientific">Lacisediminihabitans profunda</name>
    <dbReference type="NCBI Taxonomy" id="2594790"/>
    <lineage>
        <taxon>Bacteria</taxon>
        <taxon>Bacillati</taxon>
        <taxon>Actinomycetota</taxon>
        <taxon>Actinomycetes</taxon>
        <taxon>Micrococcales</taxon>
        <taxon>Microbacteriaceae</taxon>
        <taxon>Lacisediminihabitans</taxon>
    </lineage>
</organism>
<evidence type="ECO:0000256" key="3">
    <source>
        <dbReference type="ARBA" id="ARBA00023082"/>
    </source>
</evidence>
<dbReference type="InterPro" id="IPR014293">
    <property type="entry name" value="RNA_pol_sigma70_actinobac"/>
</dbReference>
<dbReference type="SUPFAM" id="SSF88659">
    <property type="entry name" value="Sigma3 and sigma4 domains of RNA polymerase sigma factors"/>
    <property type="match status" value="1"/>
</dbReference>
<keyword evidence="2" id="KW-0805">Transcription regulation</keyword>
<dbReference type="InterPro" id="IPR013249">
    <property type="entry name" value="RNA_pol_sigma70_r4_t2"/>
</dbReference>
<dbReference type="CDD" id="cd06171">
    <property type="entry name" value="Sigma70_r4"/>
    <property type="match status" value="1"/>
</dbReference>
<dbReference type="GO" id="GO:0006352">
    <property type="term" value="P:DNA-templated transcription initiation"/>
    <property type="evidence" value="ECO:0007669"/>
    <property type="project" value="InterPro"/>
</dbReference>
<name>A0A5C8UUR4_9MICO</name>
<dbReference type="FunFam" id="1.10.10.10:FF:000068">
    <property type="entry name" value="RNA polymerase sigma factor"/>
    <property type="match status" value="1"/>
</dbReference>
<proteinExistence type="inferred from homology"/>
<evidence type="ECO:0000313" key="10">
    <source>
        <dbReference type="Proteomes" id="UP000321379"/>
    </source>
</evidence>
<keyword evidence="5" id="KW-0804">Transcription</keyword>
<dbReference type="Gene3D" id="1.10.10.10">
    <property type="entry name" value="Winged helix-like DNA-binding domain superfamily/Winged helix DNA-binding domain"/>
    <property type="match status" value="1"/>
</dbReference>
<evidence type="ECO:0000256" key="2">
    <source>
        <dbReference type="ARBA" id="ARBA00023015"/>
    </source>
</evidence>
<evidence type="ECO:0000256" key="4">
    <source>
        <dbReference type="ARBA" id="ARBA00023125"/>
    </source>
</evidence>
<sequence length="228" mass="25034">MTNSTEDTTAPNTTVPTTTAAGATAQAEADAKADVRALFETQAIPFMDQLYAAGLRMTRNPADAADLVQETFVKAFAAFGQFQQGTNLKAWLYRILTNTFINNYRKKQRDPYQGTIDDLEDWQLGGAESVTQGRSTRSAEAEAIDHLPDSAVKDALQAIPEDFRMAVYFADVEGFSYQEIADIMKTPVGTVMSRLHRGRRLLRDLLADYALDRGISAAGPATARSKKK</sequence>
<dbReference type="GO" id="GO:0006950">
    <property type="term" value="P:response to stress"/>
    <property type="evidence" value="ECO:0007669"/>
    <property type="project" value="UniProtKB-ARBA"/>
</dbReference>
<accession>A0A5C8UUR4</accession>
<comment type="caution">
    <text evidence="9">The sequence shown here is derived from an EMBL/GenBank/DDBJ whole genome shotgun (WGS) entry which is preliminary data.</text>
</comment>
<dbReference type="InterPro" id="IPR014284">
    <property type="entry name" value="RNA_pol_sigma-70_dom"/>
</dbReference>
<dbReference type="Proteomes" id="UP000321379">
    <property type="component" value="Unassembled WGS sequence"/>
</dbReference>
<gene>
    <name evidence="9" type="ORF">FVP33_07130</name>
</gene>
<evidence type="ECO:0000259" key="8">
    <source>
        <dbReference type="Pfam" id="PF08281"/>
    </source>
</evidence>
<dbReference type="InterPro" id="IPR013325">
    <property type="entry name" value="RNA_pol_sigma_r2"/>
</dbReference>
<evidence type="ECO:0000256" key="6">
    <source>
        <dbReference type="SAM" id="MobiDB-lite"/>
    </source>
</evidence>